<evidence type="ECO:0000256" key="10">
    <source>
        <dbReference type="ARBA" id="ARBA00023242"/>
    </source>
</evidence>
<dbReference type="InterPro" id="IPR004595">
    <property type="entry name" value="TFIIH_C1-like_dom"/>
</dbReference>
<dbReference type="InterPro" id="IPR012170">
    <property type="entry name" value="TFIIH_SSL1/p44"/>
</dbReference>
<dbReference type="Proteomes" id="UP000275078">
    <property type="component" value="Unassembled WGS sequence"/>
</dbReference>
<feature type="compositionally biased region" description="Polar residues" evidence="13">
    <location>
        <begin position="468"/>
        <end position="477"/>
    </location>
</feature>
<reference evidence="15 16" key="1">
    <citation type="journal article" date="2018" name="Nat. Ecol. Evol.">
        <title>Pezizomycetes genomes reveal the molecular basis of ectomycorrhizal truffle lifestyle.</title>
        <authorList>
            <person name="Murat C."/>
            <person name="Payen T."/>
            <person name="Noel B."/>
            <person name="Kuo A."/>
            <person name="Morin E."/>
            <person name="Chen J."/>
            <person name="Kohler A."/>
            <person name="Krizsan K."/>
            <person name="Balestrini R."/>
            <person name="Da Silva C."/>
            <person name="Montanini B."/>
            <person name="Hainaut M."/>
            <person name="Levati E."/>
            <person name="Barry K.W."/>
            <person name="Belfiori B."/>
            <person name="Cichocki N."/>
            <person name="Clum A."/>
            <person name="Dockter R.B."/>
            <person name="Fauchery L."/>
            <person name="Guy J."/>
            <person name="Iotti M."/>
            <person name="Le Tacon F."/>
            <person name="Lindquist E.A."/>
            <person name="Lipzen A."/>
            <person name="Malagnac F."/>
            <person name="Mello A."/>
            <person name="Molinier V."/>
            <person name="Miyauchi S."/>
            <person name="Poulain J."/>
            <person name="Riccioni C."/>
            <person name="Rubini A."/>
            <person name="Sitrit Y."/>
            <person name="Splivallo R."/>
            <person name="Traeger S."/>
            <person name="Wang M."/>
            <person name="Zifcakova L."/>
            <person name="Wipf D."/>
            <person name="Zambonelli A."/>
            <person name="Paolocci F."/>
            <person name="Nowrousian M."/>
            <person name="Ottonello S."/>
            <person name="Baldrian P."/>
            <person name="Spatafora J.W."/>
            <person name="Henrissat B."/>
            <person name="Nagy L.G."/>
            <person name="Aury J.M."/>
            <person name="Wincker P."/>
            <person name="Grigoriev I.V."/>
            <person name="Bonfante P."/>
            <person name="Martin F.M."/>
        </authorList>
    </citation>
    <scope>NUCLEOTIDE SEQUENCE [LARGE SCALE GENOMIC DNA]</scope>
    <source>
        <strain evidence="15 16">RN42</strain>
    </source>
</reference>
<keyword evidence="3 11" id="KW-0479">Metal-binding</keyword>
<feature type="domain" description="VWFA" evidence="14">
    <location>
        <begin position="85"/>
        <end position="238"/>
    </location>
</feature>
<dbReference type="FunFam" id="3.40.50.410:FF:000015">
    <property type="entry name" value="General transcription factor IIH subunit 2"/>
    <property type="match status" value="1"/>
</dbReference>
<dbReference type="SUPFAM" id="SSF53300">
    <property type="entry name" value="vWA-like"/>
    <property type="match status" value="1"/>
</dbReference>
<evidence type="ECO:0000313" key="15">
    <source>
        <dbReference type="EMBL" id="RPA84706.1"/>
    </source>
</evidence>
<evidence type="ECO:0000256" key="4">
    <source>
        <dbReference type="ARBA" id="ARBA00022763"/>
    </source>
</evidence>
<proteinExistence type="inferred from homology"/>
<evidence type="ECO:0000256" key="2">
    <source>
        <dbReference type="ARBA" id="ARBA00006092"/>
    </source>
</evidence>
<dbReference type="GO" id="GO:0005675">
    <property type="term" value="C:transcription factor TFIIH holo complex"/>
    <property type="evidence" value="ECO:0007669"/>
    <property type="project" value="UniProtKB-UniRule"/>
</dbReference>
<dbReference type="PROSITE" id="PS50234">
    <property type="entry name" value="VWFA"/>
    <property type="match status" value="1"/>
</dbReference>
<dbReference type="GO" id="GO:0008270">
    <property type="term" value="F:zinc ion binding"/>
    <property type="evidence" value="ECO:0007669"/>
    <property type="project" value="UniProtKB-UniRule"/>
</dbReference>
<evidence type="ECO:0000256" key="13">
    <source>
        <dbReference type="SAM" id="MobiDB-lite"/>
    </source>
</evidence>
<comment type="function">
    <text evidence="11">Component of the general transcription and DNA repair factor IIH (TFIIH) core complex, which is involved in general and transcription-coupled nucleotide excision repair (NER) of damaged DNA and, when complexed to TFIIK, in RNA transcription by RNA polymerase II.</text>
</comment>
<evidence type="ECO:0000256" key="5">
    <source>
        <dbReference type="ARBA" id="ARBA00022771"/>
    </source>
</evidence>
<evidence type="ECO:0000256" key="7">
    <source>
        <dbReference type="ARBA" id="ARBA00023015"/>
    </source>
</evidence>
<evidence type="ECO:0000256" key="12">
    <source>
        <dbReference type="PIRSR" id="PIRSR015919-1"/>
    </source>
</evidence>
<feature type="zinc finger region" description="C4-type" evidence="12">
    <location>
        <begin position="313"/>
        <end position="330"/>
    </location>
</feature>
<keyword evidence="5" id="KW-0863">Zinc-finger</keyword>
<dbReference type="EMBL" id="ML119657">
    <property type="protein sequence ID" value="RPA84706.1"/>
    <property type="molecule type" value="Genomic_DNA"/>
</dbReference>
<dbReference type="Pfam" id="PF04056">
    <property type="entry name" value="Ssl1"/>
    <property type="match status" value="1"/>
</dbReference>
<dbReference type="GO" id="GO:0000439">
    <property type="term" value="C:transcription factor TFIIH core complex"/>
    <property type="evidence" value="ECO:0007669"/>
    <property type="project" value="UniProtKB-UniRule"/>
</dbReference>
<keyword evidence="8 11" id="KW-0804">Transcription</keyword>
<protein>
    <recommendedName>
        <fullName evidence="11">General transcription and DNA repair factor IIH</fullName>
    </recommendedName>
</protein>
<dbReference type="PANTHER" id="PTHR12695">
    <property type="entry name" value="GENERAL TRANSCRIPTION FACTOR IIH SUBUNIT 2"/>
    <property type="match status" value="1"/>
</dbReference>
<gene>
    <name evidence="15" type="ORF">BJ508DRAFT_412466</name>
</gene>
<dbReference type="OrthoDB" id="284275at2759"/>
<dbReference type="PIRSF" id="PIRSF015919">
    <property type="entry name" value="TFIIH_SSL1"/>
    <property type="match status" value="1"/>
</dbReference>
<dbReference type="InterPro" id="IPR036465">
    <property type="entry name" value="vWFA_dom_sf"/>
</dbReference>
<dbReference type="GO" id="GO:0006357">
    <property type="term" value="P:regulation of transcription by RNA polymerase II"/>
    <property type="evidence" value="ECO:0007669"/>
    <property type="project" value="UniProtKB-UniRule"/>
</dbReference>
<dbReference type="GO" id="GO:0006351">
    <property type="term" value="P:DNA-templated transcription"/>
    <property type="evidence" value="ECO:0007669"/>
    <property type="project" value="InterPro"/>
</dbReference>
<name>A0A3N4IGG1_ASCIM</name>
<dbReference type="STRING" id="1160509.A0A3N4IGG1"/>
<dbReference type="SUPFAM" id="SSF57889">
    <property type="entry name" value="Cysteine-rich domain"/>
    <property type="match status" value="1"/>
</dbReference>
<dbReference type="NCBIfam" id="TIGR00622">
    <property type="entry name" value="ssl1"/>
    <property type="match status" value="1"/>
</dbReference>
<evidence type="ECO:0000256" key="6">
    <source>
        <dbReference type="ARBA" id="ARBA00022833"/>
    </source>
</evidence>
<accession>A0A3N4IGG1</accession>
<keyword evidence="4" id="KW-0227">DNA damage</keyword>
<feature type="region of interest" description="Disordered" evidence="13">
    <location>
        <begin position="1"/>
        <end position="36"/>
    </location>
</feature>
<dbReference type="AlphaFoldDB" id="A0A3N4IGG1"/>
<keyword evidence="6 11" id="KW-0862">Zinc</keyword>
<evidence type="ECO:0000313" key="16">
    <source>
        <dbReference type="Proteomes" id="UP000275078"/>
    </source>
</evidence>
<sequence>MADSDDEYIGSSGDERGKRASNSRKQKGAGDAGKERWEEIQRSWDNVVEGADGSISAAVVGLLEQNKRKRLLKDTTPLQRGIIRHLVLVLDLSIAMEEKDFRPTRFLLQLSHACDFIKEYFEQNPISQLCVIGMCDGLAKRISDMSGNPVEHISAIRKLRANGVEPKGSPSLQNALDMARGCLWNSPTHGTKEVLIVFGALHTCDPGDIHMTIKAMVQDKIEVRIVGLAAQVAVCSELVKKTNSGSLAGYGVAMDEKHFRDLLMANTTPPPTRQANTNASTLLTMGFPSRFSNPGHPTLCACHSNPITSGYMCPRCMARVCALPTSCPACSLTLILSTHLARSYHHLFPLANWVEVARHDVKKRSPKLCFSCERPFPKLAALPPSSTVAATGDLATKRTSNAPVPGVKAVPSISSTGRYACLDCGKWFCVDCDIFCHEEVYNCPGCEADPEGKEKRQREKEALAAKETAQTGQSSAAQGDAMEIDG</sequence>
<organism evidence="15 16">
    <name type="scientific">Ascobolus immersus RN42</name>
    <dbReference type="NCBI Taxonomy" id="1160509"/>
    <lineage>
        <taxon>Eukaryota</taxon>
        <taxon>Fungi</taxon>
        <taxon>Dikarya</taxon>
        <taxon>Ascomycota</taxon>
        <taxon>Pezizomycotina</taxon>
        <taxon>Pezizomycetes</taxon>
        <taxon>Pezizales</taxon>
        <taxon>Ascobolaceae</taxon>
        <taxon>Ascobolus</taxon>
    </lineage>
</organism>
<feature type="compositionally biased region" description="Basic and acidic residues" evidence="13">
    <location>
        <begin position="450"/>
        <end position="464"/>
    </location>
</feature>
<keyword evidence="9" id="KW-0234">DNA repair</keyword>
<dbReference type="CDD" id="cd01453">
    <property type="entry name" value="vWA_transcription_factor_IIH_type"/>
    <property type="match status" value="1"/>
</dbReference>
<dbReference type="InterPro" id="IPR013083">
    <property type="entry name" value="Znf_RING/FYVE/PHD"/>
</dbReference>
<evidence type="ECO:0000256" key="11">
    <source>
        <dbReference type="PIRNR" id="PIRNR015919"/>
    </source>
</evidence>
<evidence type="ECO:0000256" key="8">
    <source>
        <dbReference type="ARBA" id="ARBA00023163"/>
    </source>
</evidence>
<feature type="region of interest" description="Disordered" evidence="13">
    <location>
        <begin position="449"/>
        <end position="486"/>
    </location>
</feature>
<dbReference type="Gene3D" id="3.40.50.410">
    <property type="entry name" value="von Willebrand factor, type A domain"/>
    <property type="match status" value="1"/>
</dbReference>
<dbReference type="GO" id="GO:0006289">
    <property type="term" value="P:nucleotide-excision repair"/>
    <property type="evidence" value="ECO:0007669"/>
    <property type="project" value="UniProtKB-UniRule"/>
</dbReference>
<comment type="subcellular location">
    <subcellularLocation>
        <location evidence="1 11">Nucleus</location>
    </subcellularLocation>
</comment>
<keyword evidence="7 11" id="KW-0805">Transcription regulation</keyword>
<evidence type="ECO:0000256" key="1">
    <source>
        <dbReference type="ARBA" id="ARBA00004123"/>
    </source>
</evidence>
<dbReference type="InterPro" id="IPR002035">
    <property type="entry name" value="VWF_A"/>
</dbReference>
<dbReference type="PANTHER" id="PTHR12695:SF2">
    <property type="entry name" value="GENERAL TRANSCRIPTION FACTOR IIH SUBUNIT 2-RELATED"/>
    <property type="match status" value="1"/>
</dbReference>
<keyword evidence="16" id="KW-1185">Reference proteome</keyword>
<evidence type="ECO:0000256" key="3">
    <source>
        <dbReference type="ARBA" id="ARBA00022723"/>
    </source>
</evidence>
<dbReference type="InterPro" id="IPR046349">
    <property type="entry name" value="C1-like_sf"/>
</dbReference>
<evidence type="ECO:0000256" key="9">
    <source>
        <dbReference type="ARBA" id="ARBA00023204"/>
    </source>
</evidence>
<dbReference type="SMART" id="SM01047">
    <property type="entry name" value="C1_4"/>
    <property type="match status" value="1"/>
</dbReference>
<comment type="similarity">
    <text evidence="2 11">Belongs to the GTF2H2 family.</text>
</comment>
<keyword evidence="10 11" id="KW-0539">Nucleus</keyword>
<dbReference type="Pfam" id="PF07975">
    <property type="entry name" value="C1_4"/>
    <property type="match status" value="1"/>
</dbReference>
<dbReference type="Gene3D" id="3.30.40.10">
    <property type="entry name" value="Zinc/RING finger domain, C3HC4 (zinc finger)"/>
    <property type="match status" value="1"/>
</dbReference>
<dbReference type="InterPro" id="IPR007198">
    <property type="entry name" value="Ssl1-like"/>
</dbReference>
<evidence type="ECO:0000259" key="14">
    <source>
        <dbReference type="PROSITE" id="PS50234"/>
    </source>
</evidence>